<dbReference type="Proteomes" id="UP000291078">
    <property type="component" value="Unassembled WGS sequence"/>
</dbReference>
<sequence>MTFVTCKRATLLIPSGPPADPERFHLFVLLTDPDPEGRVLLASFSSIKPGMFHDPTCIVEPGEHPFVTRLTWVNYSHCRIEEATKLLDGINAGLSSSAKTLISDCWHGFAGGCSKASMRDPPIDAFTSIARAEHYAVVGPGPG</sequence>
<accession>A0A4Q7RF66</accession>
<gene>
    <name evidence="1" type="ORF">EV147_4293</name>
</gene>
<reference evidence="1 2" key="1">
    <citation type="journal article" date="2015" name="Stand. Genomic Sci.">
        <title>Genomic Encyclopedia of Bacterial and Archaeal Type Strains, Phase III: the genomes of soil and plant-associated and newly described type strains.</title>
        <authorList>
            <person name="Whitman W.B."/>
            <person name="Woyke T."/>
            <person name="Klenk H.P."/>
            <person name="Zhou Y."/>
            <person name="Lilburn T.G."/>
            <person name="Beck B.J."/>
            <person name="De Vos P."/>
            <person name="Vandamme P."/>
            <person name="Eisen J.A."/>
            <person name="Garrity G."/>
            <person name="Hugenholtz P."/>
            <person name="Kyrpides N.C."/>
        </authorList>
    </citation>
    <scope>NUCLEOTIDE SEQUENCE [LARGE SCALE GENOMIC DNA]</scope>
    <source>
        <strain evidence="1 2">ASC-9842</strain>
    </source>
</reference>
<evidence type="ECO:0000313" key="1">
    <source>
        <dbReference type="EMBL" id="RZT31794.1"/>
    </source>
</evidence>
<organism evidence="1 2">
    <name type="scientific">Cupriavidus agavae</name>
    <dbReference type="NCBI Taxonomy" id="1001822"/>
    <lineage>
        <taxon>Bacteria</taxon>
        <taxon>Pseudomonadati</taxon>
        <taxon>Pseudomonadota</taxon>
        <taxon>Betaproteobacteria</taxon>
        <taxon>Burkholderiales</taxon>
        <taxon>Burkholderiaceae</taxon>
        <taxon>Cupriavidus</taxon>
    </lineage>
</organism>
<comment type="caution">
    <text evidence="1">The sequence shown here is derived from an EMBL/GenBank/DDBJ whole genome shotgun (WGS) entry which is preliminary data.</text>
</comment>
<proteinExistence type="predicted"/>
<dbReference type="RefSeq" id="WP_130393200.1">
    <property type="nucleotide sequence ID" value="NZ_SGXM01000008.1"/>
</dbReference>
<dbReference type="OrthoDB" id="8116504at2"/>
<protein>
    <submittedName>
        <fullName evidence="1">Uncharacterized protein</fullName>
    </submittedName>
</protein>
<dbReference type="EMBL" id="SGXM01000008">
    <property type="protein sequence ID" value="RZT31794.1"/>
    <property type="molecule type" value="Genomic_DNA"/>
</dbReference>
<keyword evidence="2" id="KW-1185">Reference proteome</keyword>
<name>A0A4Q7RF66_9BURK</name>
<evidence type="ECO:0000313" key="2">
    <source>
        <dbReference type="Proteomes" id="UP000291078"/>
    </source>
</evidence>
<dbReference type="AlphaFoldDB" id="A0A4Q7RF66"/>